<keyword evidence="1" id="KW-0597">Phosphoprotein</keyword>
<dbReference type="GO" id="GO:0008081">
    <property type="term" value="F:phosphoric diester hydrolase activity"/>
    <property type="evidence" value="ECO:0007669"/>
    <property type="project" value="UniProtKB-ARBA"/>
</dbReference>
<dbReference type="PROSITE" id="PS50110">
    <property type="entry name" value="RESPONSE_REGULATORY"/>
    <property type="match status" value="1"/>
</dbReference>
<dbReference type="PANTHER" id="PTHR45228:SF1">
    <property type="entry name" value="CYCLIC DI-GMP PHOSPHODIESTERASE TM_0186"/>
    <property type="match status" value="1"/>
</dbReference>
<dbReference type="SMART" id="SM00448">
    <property type="entry name" value="REC"/>
    <property type="match status" value="1"/>
</dbReference>
<accession>U5NCD7</accession>
<proteinExistence type="predicted"/>
<dbReference type="EMBL" id="CP004885">
    <property type="protein sequence ID" value="AGX87878.1"/>
    <property type="molecule type" value="Genomic_DNA"/>
</dbReference>
<dbReference type="KEGG" id="cbx:Cenrod_1794"/>
<dbReference type="Gene3D" id="1.10.3210.10">
    <property type="entry name" value="Hypothetical protein af1432"/>
    <property type="match status" value="1"/>
</dbReference>
<dbReference type="RefSeq" id="WP_022774230.1">
    <property type="nucleotide sequence ID" value="NC_022576.1"/>
</dbReference>
<dbReference type="OrthoDB" id="9763857at2"/>
<feature type="domain" description="HD-GYP" evidence="3">
    <location>
        <begin position="138"/>
        <end position="335"/>
    </location>
</feature>
<protein>
    <submittedName>
        <fullName evidence="4">Response regulator-like protein</fullName>
    </submittedName>
</protein>
<dbReference type="PANTHER" id="PTHR45228">
    <property type="entry name" value="CYCLIC DI-GMP PHOSPHODIESTERASE TM_0186-RELATED"/>
    <property type="match status" value="1"/>
</dbReference>
<name>U5NCD7_9BURK</name>
<dbReference type="InterPro" id="IPR037522">
    <property type="entry name" value="HD_GYP_dom"/>
</dbReference>
<dbReference type="SUPFAM" id="SSF109604">
    <property type="entry name" value="HD-domain/PDEase-like"/>
    <property type="match status" value="1"/>
</dbReference>
<dbReference type="GO" id="GO:0000160">
    <property type="term" value="P:phosphorelay signal transduction system"/>
    <property type="evidence" value="ECO:0007669"/>
    <property type="project" value="InterPro"/>
</dbReference>
<dbReference type="PROSITE" id="PS51832">
    <property type="entry name" value="HD_GYP"/>
    <property type="match status" value="1"/>
</dbReference>
<evidence type="ECO:0000313" key="4">
    <source>
        <dbReference type="EMBL" id="AGX87878.1"/>
    </source>
</evidence>
<dbReference type="AlphaFoldDB" id="U5NCD7"/>
<dbReference type="Pfam" id="PF00072">
    <property type="entry name" value="Response_reg"/>
    <property type="match status" value="1"/>
</dbReference>
<gene>
    <name evidence="4" type="ORF">Cenrod_1794</name>
</gene>
<dbReference type="InterPro" id="IPR003607">
    <property type="entry name" value="HD/PDEase_dom"/>
</dbReference>
<dbReference type="STRING" id="946483.Cenrod_1794"/>
<feature type="modified residue" description="4-aspartylphosphate" evidence="1">
    <location>
        <position position="53"/>
    </location>
</feature>
<dbReference type="InterPro" id="IPR052020">
    <property type="entry name" value="Cyclic_di-GMP/3'3'-cGAMP_PDE"/>
</dbReference>
<dbReference type="CDD" id="cd17551">
    <property type="entry name" value="REC_RpfG-like"/>
    <property type="match status" value="1"/>
</dbReference>
<dbReference type="Pfam" id="PF13487">
    <property type="entry name" value="HD_5"/>
    <property type="match status" value="1"/>
</dbReference>
<dbReference type="SUPFAM" id="SSF52172">
    <property type="entry name" value="CheY-like"/>
    <property type="match status" value="1"/>
</dbReference>
<dbReference type="SMART" id="SM00471">
    <property type="entry name" value="HDc"/>
    <property type="match status" value="1"/>
</dbReference>
<dbReference type="PATRIC" id="fig|946483.4.peg.1816"/>
<sequence>MTKIAIIDDVPMNVALVKALVMQLPDIEPACFTNPLLALAWCLAHDPDLVIVDYMMPEMSGADFVSRFRSRYPNTPVLMVTANHEMAVRYKVLELGATDFLNKPINSTELLARARNMLALRHSHQRLVEEVRLATARITAQERETIFCLAKAVECRDPETGSHILRMAHYSQQIARMLGYSADDQDMLLRAAPMHDVGKVGIPDHILLKPGMLTPEEYEIMKTHAQVGYNILHLNSSPILQLAAEIARTHHERYDGSGYPRGLAGEDIQIWGRIVAVADVFDALTADRPYRQAWGVERAADFVRNGSGTRFDPACVEAFFADFAEILDIRARFRDEDSPDARIPA</sequence>
<feature type="domain" description="Response regulatory" evidence="2">
    <location>
        <begin position="3"/>
        <end position="118"/>
    </location>
</feature>
<dbReference type="HOGENOM" id="CLU_000445_92_10_4"/>
<evidence type="ECO:0000313" key="5">
    <source>
        <dbReference type="Proteomes" id="UP000017184"/>
    </source>
</evidence>
<dbReference type="InterPro" id="IPR011006">
    <property type="entry name" value="CheY-like_superfamily"/>
</dbReference>
<dbReference type="Gene3D" id="3.40.50.2300">
    <property type="match status" value="1"/>
</dbReference>
<evidence type="ECO:0000259" key="3">
    <source>
        <dbReference type="PROSITE" id="PS51832"/>
    </source>
</evidence>
<dbReference type="Proteomes" id="UP000017184">
    <property type="component" value="Chromosome"/>
</dbReference>
<dbReference type="eggNOG" id="COG3437">
    <property type="taxonomic scope" value="Bacteria"/>
</dbReference>
<reference evidence="4 5" key="1">
    <citation type="journal article" date="2013" name="Genome Biol.">
        <title>Genomic analysis reveals key aspects of prokaryotic symbiosis in the phototrophic consortium "Chlorochromatium aggregatum".</title>
        <authorList>
            <person name="Liu Z."/>
            <person name="Muller J."/>
            <person name="Li T."/>
            <person name="Alvey R.M."/>
            <person name="Vogl K."/>
            <person name="Frigaard N.U."/>
            <person name="Rockwell N.C."/>
            <person name="Boyd E.S."/>
            <person name="Tomsho L.P."/>
            <person name="Schuster S.C."/>
            <person name="Henke P."/>
            <person name="Rohde M."/>
            <person name="Overmann J."/>
            <person name="Bryant D.A."/>
        </authorList>
    </citation>
    <scope>NUCLEOTIDE SEQUENCE [LARGE SCALE GENOMIC DNA]</scope>
    <source>
        <strain evidence="4">CR</strain>
    </source>
</reference>
<dbReference type="CDD" id="cd00077">
    <property type="entry name" value="HDc"/>
    <property type="match status" value="1"/>
</dbReference>
<organism evidence="4 5">
    <name type="scientific">Candidatus Symbiobacter mobilis CR</name>
    <dbReference type="NCBI Taxonomy" id="946483"/>
    <lineage>
        <taxon>Bacteria</taxon>
        <taxon>Pseudomonadati</taxon>
        <taxon>Pseudomonadota</taxon>
        <taxon>Betaproteobacteria</taxon>
        <taxon>Burkholderiales</taxon>
        <taxon>Comamonadaceae</taxon>
    </lineage>
</organism>
<evidence type="ECO:0000259" key="2">
    <source>
        <dbReference type="PROSITE" id="PS50110"/>
    </source>
</evidence>
<dbReference type="InterPro" id="IPR001789">
    <property type="entry name" value="Sig_transdc_resp-reg_receiver"/>
</dbReference>
<keyword evidence="5" id="KW-1185">Reference proteome</keyword>
<evidence type="ECO:0000256" key="1">
    <source>
        <dbReference type="PROSITE-ProRule" id="PRU00169"/>
    </source>
</evidence>